<feature type="transmembrane region" description="Helical" evidence="12">
    <location>
        <begin position="136"/>
        <end position="154"/>
    </location>
</feature>
<evidence type="ECO:0000313" key="13">
    <source>
        <dbReference type="EMBL" id="KAK0656907.1"/>
    </source>
</evidence>
<feature type="transmembrane region" description="Helical" evidence="12">
    <location>
        <begin position="63"/>
        <end position="85"/>
    </location>
</feature>
<evidence type="ECO:0000256" key="5">
    <source>
        <dbReference type="ARBA" id="ARBA00022989"/>
    </source>
</evidence>
<evidence type="ECO:0000256" key="6">
    <source>
        <dbReference type="ARBA" id="ARBA00023015"/>
    </source>
</evidence>
<proteinExistence type="predicted"/>
<dbReference type="EMBL" id="JAULSV010000001">
    <property type="protein sequence ID" value="KAK0656907.1"/>
    <property type="molecule type" value="Genomic_DNA"/>
</dbReference>
<dbReference type="AlphaFoldDB" id="A0AA39YSI0"/>
<evidence type="ECO:0000256" key="3">
    <source>
        <dbReference type="ARBA" id="ARBA00022692"/>
    </source>
</evidence>
<reference evidence="13" key="1">
    <citation type="submission" date="2023-06" db="EMBL/GenBank/DDBJ databases">
        <title>Genome-scale phylogeny and comparative genomics of the fungal order Sordariales.</title>
        <authorList>
            <consortium name="Lawrence Berkeley National Laboratory"/>
            <person name="Hensen N."/>
            <person name="Bonometti L."/>
            <person name="Westerberg I."/>
            <person name="Brannstrom I.O."/>
            <person name="Guillou S."/>
            <person name="Cros-Aarteil S."/>
            <person name="Calhoun S."/>
            <person name="Haridas S."/>
            <person name="Kuo A."/>
            <person name="Mondo S."/>
            <person name="Pangilinan J."/>
            <person name="Riley R."/>
            <person name="Labutti K."/>
            <person name="Andreopoulos B."/>
            <person name="Lipzen A."/>
            <person name="Chen C."/>
            <person name="Yanf M."/>
            <person name="Daum C."/>
            <person name="Ng V."/>
            <person name="Clum A."/>
            <person name="Steindorff A."/>
            <person name="Ohm R."/>
            <person name="Martin F."/>
            <person name="Silar P."/>
            <person name="Natvig D."/>
            <person name="Lalanne C."/>
            <person name="Gautier V."/>
            <person name="Ament-Velasquez S.L."/>
            <person name="Kruys A."/>
            <person name="Hutchinson M.I."/>
            <person name="Powell A.J."/>
            <person name="Barry K."/>
            <person name="Miller A.N."/>
            <person name="Grigoriev I.V."/>
            <person name="Debuchy R."/>
            <person name="Gladieux P."/>
            <person name="Thoren M.H."/>
            <person name="Johannesson H."/>
        </authorList>
    </citation>
    <scope>NUCLEOTIDE SEQUENCE</scope>
    <source>
        <strain evidence="13">SMH2532-1</strain>
    </source>
</reference>
<organism evidence="13 14">
    <name type="scientific">Cercophora newfieldiana</name>
    <dbReference type="NCBI Taxonomy" id="92897"/>
    <lineage>
        <taxon>Eukaryota</taxon>
        <taxon>Fungi</taxon>
        <taxon>Dikarya</taxon>
        <taxon>Ascomycota</taxon>
        <taxon>Pezizomycotina</taxon>
        <taxon>Sordariomycetes</taxon>
        <taxon>Sordariomycetidae</taxon>
        <taxon>Sordariales</taxon>
        <taxon>Lasiosphaeriaceae</taxon>
        <taxon>Cercophora</taxon>
    </lineage>
</organism>
<evidence type="ECO:0000256" key="10">
    <source>
        <dbReference type="ARBA" id="ARBA00023242"/>
    </source>
</evidence>
<comment type="caution">
    <text evidence="13">The sequence shown here is derived from an EMBL/GenBank/DDBJ whole genome shotgun (WGS) entry which is preliminary data.</text>
</comment>
<feature type="region of interest" description="Disordered" evidence="11">
    <location>
        <begin position="301"/>
        <end position="363"/>
    </location>
</feature>
<evidence type="ECO:0000256" key="12">
    <source>
        <dbReference type="SAM" id="Phobius"/>
    </source>
</evidence>
<dbReference type="GO" id="GO:0005634">
    <property type="term" value="C:nucleus"/>
    <property type="evidence" value="ECO:0007669"/>
    <property type="project" value="UniProtKB-SubCell"/>
</dbReference>
<dbReference type="GO" id="GO:0005375">
    <property type="term" value="F:copper ion transmembrane transporter activity"/>
    <property type="evidence" value="ECO:0007669"/>
    <property type="project" value="InterPro"/>
</dbReference>
<evidence type="ECO:0000256" key="11">
    <source>
        <dbReference type="SAM" id="MobiDB-lite"/>
    </source>
</evidence>
<keyword evidence="10" id="KW-0539">Nucleus</keyword>
<evidence type="ECO:0000256" key="1">
    <source>
        <dbReference type="ARBA" id="ARBA00004123"/>
    </source>
</evidence>
<evidence type="ECO:0000256" key="8">
    <source>
        <dbReference type="ARBA" id="ARBA00023136"/>
    </source>
</evidence>
<keyword evidence="9" id="KW-0804">Transcription</keyword>
<accession>A0AA39YSI0</accession>
<comment type="subcellular location">
    <subcellularLocation>
        <location evidence="2">Membrane</location>
    </subcellularLocation>
    <subcellularLocation>
        <location evidence="1">Nucleus</location>
    </subcellularLocation>
</comment>
<evidence type="ECO:0000256" key="2">
    <source>
        <dbReference type="ARBA" id="ARBA00004370"/>
    </source>
</evidence>
<dbReference type="PANTHER" id="PTHR37534:SF46">
    <property type="entry name" value="ZN(II)2CYS6 TRANSCRIPTION FACTOR (EUROFUNG)"/>
    <property type="match status" value="1"/>
</dbReference>
<dbReference type="InterPro" id="IPR007274">
    <property type="entry name" value="Cop_transporter"/>
</dbReference>
<keyword evidence="8 12" id="KW-0472">Membrane</keyword>
<dbReference type="GO" id="GO:0003677">
    <property type="term" value="F:DNA binding"/>
    <property type="evidence" value="ECO:0007669"/>
    <property type="project" value="UniProtKB-KW"/>
</dbReference>
<dbReference type="Proteomes" id="UP001174936">
    <property type="component" value="Unassembled WGS sequence"/>
</dbReference>
<keyword evidence="14" id="KW-1185">Reference proteome</keyword>
<evidence type="ECO:0000313" key="14">
    <source>
        <dbReference type="Proteomes" id="UP001174936"/>
    </source>
</evidence>
<keyword evidence="4" id="KW-0862">Zinc</keyword>
<keyword evidence="7" id="KW-0238">DNA-binding</keyword>
<name>A0AA39YSI0_9PEZI</name>
<feature type="compositionally biased region" description="Polar residues" evidence="11">
    <location>
        <begin position="325"/>
        <end position="342"/>
    </location>
</feature>
<gene>
    <name evidence="13" type="ORF">B0T16DRAFT_452415</name>
</gene>
<dbReference type="InterPro" id="IPR021858">
    <property type="entry name" value="Fun_TF"/>
</dbReference>
<dbReference type="PANTHER" id="PTHR37534">
    <property type="entry name" value="TRANSCRIPTIONAL ACTIVATOR PROTEIN UGA3"/>
    <property type="match status" value="1"/>
</dbReference>
<sequence>MASMTANDGFPSIAHKFPHPSADAVADAVHPDFHCKMGDMFWNWRTVDACFISSGWRIQSASMFAGTCIIVILFTITHQGFRFLGKFYDRWAMERFGDGECYRPTVLMQLVRAGIHTLQVVTAYFLMILAMYLNGWYIICIFIGSFIGFFVFHWDSDPADTKEQEGSESFGSHCHGGKSAKTDDVKFLILAVFDVGFDDLSFEILSLTLYRHNCVGYKYNRLVSESNDDHYGEQDEKLGGLLDVPPQKEEMRREEKPEWMDNGPLQKEKADWLKQDVKLKASRRRERRYLHALEHGIETLDVSNAHDSDSGDASFLQPSPPAKPGNTNAVFDTQKAWPQQPQSSATLPTPPGSTPGEPGECNAEFHESGWGIVERELNTTMMYLDYVFPFLYPFYRPSLLAAGRGWLLVLFARNKALLHTALSLASTFFNAILSQTSESQSEPCRSHNWTELTRQQEIALQELQAEMQRIVARGVKDYLVETTRVMASVIQLLTFEVSIANTGNWVMHLDAATELFSLIVQEHAAAPDVNSAFFVNLLMQLGPGPFGAATRNQPWSADQASLRFSVAFLIFFDTIAATSLERPPRLLSFHRHLLAGPGEETKESLVPDGKGQMLPSIDLCEFIGVENWIVIAIGEIAALDCWKKEMKRNGSLSVSQLVLRATAIEQNLQRNIATLGQCNTHGRGRPGSASALLDVVSQPGLNPRQLNEIIAWTSAIWAQGALTYLNVVVSGWQPSCPEFRNSVALTIEMLKTLPAPSCMRSVMWPFAITGCMANPDEEQTFRDLVAAMGPLQLFGTATKTLAIMEHVWAHRAEIEGSADQWDYAACLKSVGHASLLL</sequence>
<protein>
    <submittedName>
        <fullName evidence="13">Fungal-specific transcription factor domain-containing protein</fullName>
    </submittedName>
</protein>
<dbReference type="Pfam" id="PF11951">
    <property type="entry name" value="Fungal_trans_2"/>
    <property type="match status" value="1"/>
</dbReference>
<keyword evidence="6" id="KW-0805">Transcription regulation</keyword>
<evidence type="ECO:0000256" key="4">
    <source>
        <dbReference type="ARBA" id="ARBA00022833"/>
    </source>
</evidence>
<evidence type="ECO:0000256" key="7">
    <source>
        <dbReference type="ARBA" id="ARBA00023125"/>
    </source>
</evidence>
<evidence type="ECO:0000256" key="9">
    <source>
        <dbReference type="ARBA" id="ARBA00023163"/>
    </source>
</evidence>
<dbReference type="GO" id="GO:0016020">
    <property type="term" value="C:membrane"/>
    <property type="evidence" value="ECO:0007669"/>
    <property type="project" value="UniProtKB-SubCell"/>
</dbReference>
<dbReference type="Pfam" id="PF04145">
    <property type="entry name" value="Ctr"/>
    <property type="match status" value="2"/>
</dbReference>
<keyword evidence="3 12" id="KW-0812">Transmembrane</keyword>
<keyword evidence="5 12" id="KW-1133">Transmembrane helix</keyword>